<feature type="domain" description="Ribosome maturation factor RimP C-terminal" evidence="5">
    <location>
        <begin position="85"/>
        <end position="142"/>
    </location>
</feature>
<gene>
    <name evidence="3" type="primary">rimP</name>
    <name evidence="6" type="ORF">AMJ87_02800</name>
</gene>
<dbReference type="SUPFAM" id="SSF75420">
    <property type="entry name" value="YhbC-like, N-terminal domain"/>
    <property type="match status" value="1"/>
</dbReference>
<dbReference type="Gene3D" id="3.30.300.70">
    <property type="entry name" value="RimP-like superfamily, N-terminal"/>
    <property type="match status" value="1"/>
</dbReference>
<dbReference type="GO" id="GO:0006412">
    <property type="term" value="P:translation"/>
    <property type="evidence" value="ECO:0007669"/>
    <property type="project" value="TreeGrafter"/>
</dbReference>
<dbReference type="GO" id="GO:0005829">
    <property type="term" value="C:cytosol"/>
    <property type="evidence" value="ECO:0007669"/>
    <property type="project" value="TreeGrafter"/>
</dbReference>
<dbReference type="FunFam" id="3.30.300.70:FF:000001">
    <property type="entry name" value="Ribosome maturation factor RimP"/>
    <property type="match status" value="1"/>
</dbReference>
<comment type="subcellular location">
    <subcellularLocation>
        <location evidence="3">Cytoplasm</location>
    </subcellularLocation>
</comment>
<dbReference type="AlphaFoldDB" id="A0A0S8GJE1"/>
<reference evidence="6 7" key="1">
    <citation type="journal article" date="2015" name="Microbiome">
        <title>Genomic resolution of linkages in carbon, nitrogen, and sulfur cycling among widespread estuary sediment bacteria.</title>
        <authorList>
            <person name="Baker B.J."/>
            <person name="Lazar C.S."/>
            <person name="Teske A.P."/>
            <person name="Dick G.J."/>
        </authorList>
    </citation>
    <scope>NUCLEOTIDE SEQUENCE [LARGE SCALE GENOMIC DNA]</scope>
    <source>
        <strain evidence="6">SM23_60</strain>
    </source>
</reference>
<protein>
    <recommendedName>
        <fullName evidence="3">Ribosome maturation factor RimP</fullName>
    </recommendedName>
</protein>
<dbReference type="InterPro" id="IPR003728">
    <property type="entry name" value="Ribosome_maturation_RimP"/>
</dbReference>
<dbReference type="HAMAP" id="MF_01077">
    <property type="entry name" value="RimP"/>
    <property type="match status" value="1"/>
</dbReference>
<comment type="similarity">
    <text evidence="3">Belongs to the RimP family.</text>
</comment>
<dbReference type="InterPro" id="IPR028998">
    <property type="entry name" value="RimP_C"/>
</dbReference>
<dbReference type="InterPro" id="IPR036847">
    <property type="entry name" value="RimP_C_sf"/>
</dbReference>
<evidence type="ECO:0000256" key="2">
    <source>
        <dbReference type="ARBA" id="ARBA00022517"/>
    </source>
</evidence>
<evidence type="ECO:0000313" key="6">
    <source>
        <dbReference type="EMBL" id="KPK73070.1"/>
    </source>
</evidence>
<organism evidence="6 7">
    <name type="scientific">candidate division WOR_3 bacterium SM23_60</name>
    <dbReference type="NCBI Taxonomy" id="1703780"/>
    <lineage>
        <taxon>Bacteria</taxon>
        <taxon>Bacteria division WOR-3</taxon>
    </lineage>
</organism>
<comment type="function">
    <text evidence="3">Required for maturation of 30S ribosomal subunits.</text>
</comment>
<dbReference type="SUPFAM" id="SSF74942">
    <property type="entry name" value="YhbC-like, C-terminal domain"/>
    <property type="match status" value="1"/>
</dbReference>
<dbReference type="InterPro" id="IPR028989">
    <property type="entry name" value="RimP_N"/>
</dbReference>
<dbReference type="PANTHER" id="PTHR33867:SF1">
    <property type="entry name" value="RIBOSOME MATURATION FACTOR RIMP"/>
    <property type="match status" value="1"/>
</dbReference>
<dbReference type="EMBL" id="LJUO01000016">
    <property type="protein sequence ID" value="KPK73070.1"/>
    <property type="molecule type" value="Genomic_DNA"/>
</dbReference>
<feature type="domain" description="Ribosome maturation factor RimP N-terminal" evidence="4">
    <location>
        <begin position="11"/>
        <end position="82"/>
    </location>
</feature>
<dbReference type="GO" id="GO:0000028">
    <property type="term" value="P:ribosomal small subunit assembly"/>
    <property type="evidence" value="ECO:0007669"/>
    <property type="project" value="TreeGrafter"/>
</dbReference>
<dbReference type="Pfam" id="PF17384">
    <property type="entry name" value="DUF150_C"/>
    <property type="match status" value="1"/>
</dbReference>
<evidence type="ECO:0000259" key="4">
    <source>
        <dbReference type="Pfam" id="PF02576"/>
    </source>
</evidence>
<evidence type="ECO:0000256" key="1">
    <source>
        <dbReference type="ARBA" id="ARBA00022490"/>
    </source>
</evidence>
<keyword evidence="2 3" id="KW-0690">Ribosome biogenesis</keyword>
<evidence type="ECO:0000259" key="5">
    <source>
        <dbReference type="Pfam" id="PF17384"/>
    </source>
</evidence>
<proteinExistence type="inferred from homology"/>
<dbReference type="PATRIC" id="fig|1703780.3.peg.1079"/>
<comment type="caution">
    <text evidence="6">The sequence shown here is derived from an EMBL/GenBank/DDBJ whole genome shotgun (WGS) entry which is preliminary data.</text>
</comment>
<dbReference type="Pfam" id="PF02576">
    <property type="entry name" value="RimP_N"/>
    <property type="match status" value="1"/>
</dbReference>
<dbReference type="InterPro" id="IPR035956">
    <property type="entry name" value="RimP_N_sf"/>
</dbReference>
<dbReference type="Proteomes" id="UP000051096">
    <property type="component" value="Unassembled WGS sequence"/>
</dbReference>
<accession>A0A0S8GJE1</accession>
<dbReference type="CDD" id="cd01734">
    <property type="entry name" value="YlxS_C"/>
    <property type="match status" value="1"/>
</dbReference>
<keyword evidence="1 3" id="KW-0963">Cytoplasm</keyword>
<dbReference type="PANTHER" id="PTHR33867">
    <property type="entry name" value="RIBOSOME MATURATION FACTOR RIMP"/>
    <property type="match status" value="1"/>
</dbReference>
<evidence type="ECO:0000256" key="3">
    <source>
        <dbReference type="HAMAP-Rule" id="MF_01077"/>
    </source>
</evidence>
<name>A0A0S8GJE1_UNCW3</name>
<evidence type="ECO:0000313" key="7">
    <source>
        <dbReference type="Proteomes" id="UP000051096"/>
    </source>
</evidence>
<sequence>MSEHMENITEIVRSILDTFGFRLYDIHFNAVTRLLRVFIDREAGGITVEDCRKVSRQILRKLDGEDIVQGQYTLEVSSPGIERLLKRKEHYVWSVGKFIEVDCGVKKLRGYLRRAQGKHITIATDLGESKIPYKSIVKARVVEELEYGKRR</sequence>